<evidence type="ECO:0000313" key="6">
    <source>
        <dbReference type="Proteomes" id="UP000024404"/>
    </source>
</evidence>
<evidence type="ECO:0000313" key="5">
    <source>
        <dbReference type="EnsemblMetazoa" id="OVOC7421.1"/>
    </source>
</evidence>
<sequence length="73" mass="8207">MRFGTNIGVYCTSSDSIHSFKCFIKLNALNGLLTNLNFSCSDLFYGQCSEICAANQRWIIIVLELTSLECWMG</sequence>
<dbReference type="AlphaFoldDB" id="A0A8R1TYP8"/>
<reference evidence="5" key="2">
    <citation type="submission" date="2022-06" db="UniProtKB">
        <authorList>
            <consortium name="EnsemblMetazoa"/>
        </authorList>
    </citation>
    <scope>IDENTIFICATION</scope>
</reference>
<dbReference type="SUPFAM" id="SSF49503">
    <property type="entry name" value="Cupredoxins"/>
    <property type="match status" value="1"/>
</dbReference>
<keyword evidence="2" id="KW-0460">Magnesium</keyword>
<dbReference type="GO" id="GO:0004129">
    <property type="term" value="F:cytochrome-c oxidase activity"/>
    <property type="evidence" value="ECO:0007669"/>
    <property type="project" value="UniProtKB-EC"/>
</dbReference>
<dbReference type="EMBL" id="CMVM020000200">
    <property type="status" value="NOT_ANNOTATED_CDS"/>
    <property type="molecule type" value="Genomic_DNA"/>
</dbReference>
<feature type="domain" description="Cytochrome oxidase subunit II copper A binding" evidence="4">
    <location>
        <begin position="5"/>
        <end position="65"/>
    </location>
</feature>
<keyword evidence="6" id="KW-1185">Reference proteome</keyword>
<name>A0A8R1TYP8_ONCVO</name>
<dbReference type="Pfam" id="PF00116">
    <property type="entry name" value="COX2"/>
    <property type="match status" value="1"/>
</dbReference>
<reference evidence="6" key="1">
    <citation type="submission" date="2013-10" db="EMBL/GenBank/DDBJ databases">
        <title>Genome sequencing of Onchocerca volvulus.</title>
        <authorList>
            <person name="Cotton J."/>
            <person name="Tsai J."/>
            <person name="Stanley E."/>
            <person name="Tracey A."/>
            <person name="Holroyd N."/>
            <person name="Lustigman S."/>
            <person name="Berriman M."/>
        </authorList>
    </citation>
    <scope>NUCLEOTIDE SEQUENCE</scope>
</reference>
<dbReference type="GO" id="GO:0016020">
    <property type="term" value="C:membrane"/>
    <property type="evidence" value="ECO:0007669"/>
    <property type="project" value="InterPro"/>
</dbReference>
<evidence type="ECO:0000256" key="1">
    <source>
        <dbReference type="ARBA" id="ARBA00001935"/>
    </source>
</evidence>
<dbReference type="EnsemblMetazoa" id="OVOC7421.1">
    <property type="protein sequence ID" value="OVOC7421.1"/>
    <property type="gene ID" value="WBGene00244230"/>
</dbReference>
<protein>
    <submittedName>
        <fullName evidence="5">COX2_CUA domain-containing protein</fullName>
    </submittedName>
</protein>
<proteinExistence type="predicted"/>
<organism evidence="5 6">
    <name type="scientific">Onchocerca volvulus</name>
    <dbReference type="NCBI Taxonomy" id="6282"/>
    <lineage>
        <taxon>Eukaryota</taxon>
        <taxon>Metazoa</taxon>
        <taxon>Ecdysozoa</taxon>
        <taxon>Nematoda</taxon>
        <taxon>Chromadorea</taxon>
        <taxon>Rhabditida</taxon>
        <taxon>Spirurina</taxon>
        <taxon>Spiruromorpha</taxon>
        <taxon>Filarioidea</taxon>
        <taxon>Onchocercidae</taxon>
        <taxon>Onchocerca</taxon>
    </lineage>
</organism>
<accession>A0A8R1TYP8</accession>
<dbReference type="Proteomes" id="UP000024404">
    <property type="component" value="Unassembled WGS sequence"/>
</dbReference>
<dbReference type="InterPro" id="IPR002429">
    <property type="entry name" value="CcO_II-like_C"/>
</dbReference>
<evidence type="ECO:0000256" key="2">
    <source>
        <dbReference type="ARBA" id="ARBA00022842"/>
    </source>
</evidence>
<dbReference type="InterPro" id="IPR008972">
    <property type="entry name" value="Cupredoxin"/>
</dbReference>
<comment type="catalytic activity">
    <reaction evidence="3">
        <text>4 Fe(II)-[cytochrome c] + O2 + 8 H(+)(in) = 4 Fe(III)-[cytochrome c] + 2 H2O + 4 H(+)(out)</text>
        <dbReference type="Rhea" id="RHEA:11436"/>
        <dbReference type="Rhea" id="RHEA-COMP:10350"/>
        <dbReference type="Rhea" id="RHEA-COMP:14399"/>
        <dbReference type="ChEBI" id="CHEBI:15377"/>
        <dbReference type="ChEBI" id="CHEBI:15378"/>
        <dbReference type="ChEBI" id="CHEBI:15379"/>
        <dbReference type="ChEBI" id="CHEBI:29033"/>
        <dbReference type="ChEBI" id="CHEBI:29034"/>
        <dbReference type="EC" id="7.1.1.9"/>
    </reaction>
    <physiologicalReaction direction="left-to-right" evidence="3">
        <dbReference type="Rhea" id="RHEA:11437"/>
    </physiologicalReaction>
</comment>
<dbReference type="Gene3D" id="2.60.40.420">
    <property type="entry name" value="Cupredoxins - blue copper proteins"/>
    <property type="match status" value="1"/>
</dbReference>
<evidence type="ECO:0000256" key="3">
    <source>
        <dbReference type="ARBA" id="ARBA00049512"/>
    </source>
</evidence>
<comment type="cofactor">
    <cofactor evidence="1">
        <name>Cu cation</name>
        <dbReference type="ChEBI" id="CHEBI:23378"/>
    </cofactor>
</comment>
<evidence type="ECO:0000259" key="4">
    <source>
        <dbReference type="Pfam" id="PF00116"/>
    </source>
</evidence>
<dbReference type="GO" id="GO:0005507">
    <property type="term" value="F:copper ion binding"/>
    <property type="evidence" value="ECO:0007669"/>
    <property type="project" value="InterPro"/>
</dbReference>